<gene>
    <name evidence="5" type="primary">AVO1</name>
    <name evidence="5" type="ORF">H4R20_003491</name>
</gene>
<dbReference type="GO" id="GO:0016301">
    <property type="term" value="F:kinase activity"/>
    <property type="evidence" value="ECO:0007669"/>
    <property type="project" value="UniProtKB-KW"/>
</dbReference>
<feature type="region of interest" description="Disordered" evidence="2">
    <location>
        <begin position="41"/>
        <end position="67"/>
    </location>
</feature>
<dbReference type="Pfam" id="PF16979">
    <property type="entry name" value="SIN1_PH"/>
    <property type="match status" value="1"/>
</dbReference>
<feature type="region of interest" description="Disordered" evidence="2">
    <location>
        <begin position="557"/>
        <end position="636"/>
    </location>
</feature>
<feature type="compositionally biased region" description="Polar residues" evidence="2">
    <location>
        <begin position="289"/>
        <end position="302"/>
    </location>
</feature>
<dbReference type="GO" id="GO:0038203">
    <property type="term" value="P:TORC2 signaling"/>
    <property type="evidence" value="ECO:0007669"/>
    <property type="project" value="TreeGrafter"/>
</dbReference>
<feature type="region of interest" description="Disordered" evidence="2">
    <location>
        <begin position="414"/>
        <end position="457"/>
    </location>
</feature>
<keyword evidence="5" id="KW-0808">Transferase</keyword>
<organism evidence="5 6">
    <name type="scientific">Coemansia guatemalensis</name>
    <dbReference type="NCBI Taxonomy" id="2761395"/>
    <lineage>
        <taxon>Eukaryota</taxon>
        <taxon>Fungi</taxon>
        <taxon>Fungi incertae sedis</taxon>
        <taxon>Zoopagomycota</taxon>
        <taxon>Kickxellomycotina</taxon>
        <taxon>Kickxellomycetes</taxon>
        <taxon>Kickxellales</taxon>
        <taxon>Kickxellaceae</taxon>
        <taxon>Coemansia</taxon>
    </lineage>
</organism>
<accession>A0A9W8HV50</accession>
<feature type="region of interest" description="Disordered" evidence="2">
    <location>
        <begin position="113"/>
        <end position="148"/>
    </location>
</feature>
<proteinExistence type="inferred from homology"/>
<keyword evidence="6" id="KW-1185">Reference proteome</keyword>
<feature type="compositionally biased region" description="Low complexity" evidence="2">
    <location>
        <begin position="113"/>
        <end position="125"/>
    </location>
</feature>
<dbReference type="InterPro" id="IPR031313">
    <property type="entry name" value="Sin1_PH_dom"/>
</dbReference>
<dbReference type="InterPro" id="IPR031567">
    <property type="entry name" value="CRIM_dom"/>
</dbReference>
<dbReference type="EMBL" id="JANBUO010000737">
    <property type="protein sequence ID" value="KAJ2801910.1"/>
    <property type="molecule type" value="Genomic_DNA"/>
</dbReference>
<name>A0A9W8HV50_9FUNG</name>
<feature type="domain" description="CRIM" evidence="3">
    <location>
        <begin position="651"/>
        <end position="786"/>
    </location>
</feature>
<dbReference type="GO" id="GO:0005737">
    <property type="term" value="C:cytoplasm"/>
    <property type="evidence" value="ECO:0007669"/>
    <property type="project" value="TreeGrafter"/>
</dbReference>
<dbReference type="GO" id="GO:0031932">
    <property type="term" value="C:TORC2 complex"/>
    <property type="evidence" value="ECO:0007669"/>
    <property type="project" value="InterPro"/>
</dbReference>
<dbReference type="InterPro" id="IPR011993">
    <property type="entry name" value="PH-like_dom_sf"/>
</dbReference>
<dbReference type="GO" id="GO:0005546">
    <property type="term" value="F:phosphatidylinositol-4,5-bisphosphate binding"/>
    <property type="evidence" value="ECO:0007669"/>
    <property type="project" value="TreeGrafter"/>
</dbReference>
<dbReference type="OrthoDB" id="241990at2759"/>
<dbReference type="Pfam" id="PF16978">
    <property type="entry name" value="CRIM"/>
    <property type="match status" value="1"/>
</dbReference>
<feature type="domain" description="SIN1-type PH" evidence="4">
    <location>
        <begin position="992"/>
        <end position="1083"/>
    </location>
</feature>
<evidence type="ECO:0000256" key="2">
    <source>
        <dbReference type="SAM" id="MobiDB-lite"/>
    </source>
</evidence>
<evidence type="ECO:0000259" key="3">
    <source>
        <dbReference type="Pfam" id="PF16978"/>
    </source>
</evidence>
<evidence type="ECO:0000259" key="4">
    <source>
        <dbReference type="Pfam" id="PF16979"/>
    </source>
</evidence>
<dbReference type="Gene3D" id="2.30.29.30">
    <property type="entry name" value="Pleckstrin-homology domain (PH domain)/Phosphotyrosine-binding domain (PTB)"/>
    <property type="match status" value="1"/>
</dbReference>
<sequence>MSLVTDPAFLVYQLRVSFLRTNDPTGARVLTFDDLSVPHAGWGEQRGRQGSAASAMTPTGRRKTSASEIRQQVAQNATANAYIMACGHYPETEVAGSPEIEVSEGYQCSRAAAAGTGATGRSGAAGRKKRTNRNAKIAPTGAGGEQVVGLGVEPGQAEMMLDAAARRGLAAEDTGDAGSQSDSAQVGAGATQHWEPEPMPPRRSLDTIRQPEQTGSASATAVVRGRNAGHTYSNSVATIRLQRPHELLSRGSSRDAVALGIDFDVKSIFEGEEDAERSSGDGAPDKSQAGAQNGTQGTSQFNAGVLGKTGAPGSAQDTNHAARDERRLGVNPRHAGRGSHGRKKSGRRNDMSFRIPLGSLREERGGSALLKRSATLPTKRAGGSGYGAAGGAHGQTSKWAGAYAGAGRRAGNQASGWVGGAPETSWDHSSGDDADDVTPLSRRTGTQTWYGPRGGIRPISMFPPAPIPPVPLMFGADDSDDDIDLEGDDGSSRTPAALGPGLRPRAGSRKGSAGVGGAGTGLAGATPAGTKYGHLAQGAAAALSGATYVHLAQDVTARPRGSSDPEGRSAQRSSRVQSGSSWHAADSGTSRPPSNSAGATSSRNSSIAQPALDSPRRGIRTTLGRPPSGSEPPAVRDAAAAYVPRPAPAVSGLAALLATRVDVRANAFSEEFGAVGAASGDNSAVELNVFVQGATERSAARTVRVRGTATVEQAIGYVLHQHVDDGGAPTLAGDELDVVAWALRIVMDGEVDDDFPALDRSRPMANFAFDEFALCLAPPDHVRANEAARVRQGRPPRMARPASPVSAPPAPPAAPRTRELHCTVVPRVEASAVVLQPSRIAIASTAGIFVGAAPPTVAPPQSPPLSPPPDAAPLLSHAPQRLLRIRVPGESAALRATTVEADAGATMRTVLALVCRKKQFAEDEYVLGLFETAGFVVCSSDMRVADVPHDAELLLHRVGSALPSRHAPDLAPIYGRQQPPAAADAAARLATTYHSFRVIRRVQMFSRHERTLVVDGATVTLMPSELRSDSAKSHTFHIANVVCKRNQKSPKKIRLFVSRRGNAADKSFDLEAITEEDAASICSILLRLRDQHSSFSAM</sequence>
<dbReference type="InterPro" id="IPR008828">
    <property type="entry name" value="Sin1/Avo1"/>
</dbReference>
<comment type="caution">
    <text evidence="5">The sequence shown here is derived from an EMBL/GenBank/DDBJ whole genome shotgun (WGS) entry which is preliminary data.</text>
</comment>
<dbReference type="GO" id="GO:0005886">
    <property type="term" value="C:plasma membrane"/>
    <property type="evidence" value="ECO:0007669"/>
    <property type="project" value="TreeGrafter"/>
</dbReference>
<dbReference type="PANTHER" id="PTHR13335">
    <property type="entry name" value="TARGET OF RAPAMYCIN COMPLEX 2 SUBUNIT MAPKAP1"/>
    <property type="match status" value="1"/>
</dbReference>
<comment type="similarity">
    <text evidence="1">Belongs to the SIN1 family.</text>
</comment>
<feature type="region of interest" description="Disordered" evidence="2">
    <location>
        <begin position="469"/>
        <end position="517"/>
    </location>
</feature>
<evidence type="ECO:0000313" key="5">
    <source>
        <dbReference type="EMBL" id="KAJ2801910.1"/>
    </source>
</evidence>
<feature type="region of interest" description="Disordered" evidence="2">
    <location>
        <begin position="789"/>
        <end position="816"/>
    </location>
</feature>
<protein>
    <submittedName>
        <fullName evidence="5">Component of a membrane-bound complex containing the Tor2p kinase</fullName>
    </submittedName>
</protein>
<dbReference type="AlphaFoldDB" id="A0A9W8HV50"/>
<dbReference type="Proteomes" id="UP001140094">
    <property type="component" value="Unassembled WGS sequence"/>
</dbReference>
<feature type="compositionally biased region" description="Polar residues" evidence="2">
    <location>
        <begin position="210"/>
        <end position="219"/>
    </location>
</feature>
<dbReference type="PANTHER" id="PTHR13335:SF1">
    <property type="entry name" value="TARGET OF RAPAMYCIN COMPLEX 2 SUBUNIT MAPKAP1"/>
    <property type="match status" value="1"/>
</dbReference>
<feature type="compositionally biased region" description="Basic residues" evidence="2">
    <location>
        <begin position="334"/>
        <end position="346"/>
    </location>
</feature>
<evidence type="ECO:0000256" key="1">
    <source>
        <dbReference type="ARBA" id="ARBA00009407"/>
    </source>
</evidence>
<feature type="region of interest" description="Disordered" evidence="2">
    <location>
        <begin position="272"/>
        <end position="359"/>
    </location>
</feature>
<evidence type="ECO:0000313" key="6">
    <source>
        <dbReference type="Proteomes" id="UP001140094"/>
    </source>
</evidence>
<feature type="compositionally biased region" description="Acidic residues" evidence="2">
    <location>
        <begin position="477"/>
        <end position="489"/>
    </location>
</feature>
<reference evidence="5" key="1">
    <citation type="submission" date="2022-07" db="EMBL/GenBank/DDBJ databases">
        <title>Phylogenomic reconstructions and comparative analyses of Kickxellomycotina fungi.</title>
        <authorList>
            <person name="Reynolds N.K."/>
            <person name="Stajich J.E."/>
            <person name="Barry K."/>
            <person name="Grigoriev I.V."/>
            <person name="Crous P."/>
            <person name="Smith M.E."/>
        </authorList>
    </citation>
    <scope>NUCLEOTIDE SEQUENCE</scope>
    <source>
        <strain evidence="5">NRRL 1565</strain>
    </source>
</reference>
<feature type="compositionally biased region" description="Low complexity" evidence="2">
    <location>
        <begin position="795"/>
        <end position="805"/>
    </location>
</feature>
<feature type="compositionally biased region" description="Polar residues" evidence="2">
    <location>
        <begin position="570"/>
        <end position="608"/>
    </location>
</feature>
<keyword evidence="5" id="KW-0418">Kinase</keyword>
<feature type="region of interest" description="Disordered" evidence="2">
    <location>
        <begin position="167"/>
        <end position="227"/>
    </location>
</feature>